<comment type="caution">
    <text evidence="2">The sequence shown here is derived from an EMBL/GenBank/DDBJ whole genome shotgun (WGS) entry which is preliminary data.</text>
</comment>
<dbReference type="GO" id="GO:0005634">
    <property type="term" value="C:nucleus"/>
    <property type="evidence" value="ECO:0007669"/>
    <property type="project" value="TreeGrafter"/>
</dbReference>
<dbReference type="GeneID" id="36518240"/>
<dbReference type="PANTHER" id="PTHR11215:SF1">
    <property type="entry name" value="MYG1 EXONUCLEASE"/>
    <property type="match status" value="1"/>
</dbReference>
<dbReference type="PANTHER" id="PTHR11215">
    <property type="entry name" value="METAL DEPENDENT HYDROLASE - RELATED"/>
    <property type="match status" value="1"/>
</dbReference>
<dbReference type="RefSeq" id="XP_024666817.1">
    <property type="nucleotide sequence ID" value="XM_024811049.1"/>
</dbReference>
<keyword evidence="3" id="KW-1185">Reference proteome</keyword>
<name>A0A2T0FPG4_9ASCO</name>
<dbReference type="GO" id="GO:0005737">
    <property type="term" value="C:cytoplasm"/>
    <property type="evidence" value="ECO:0007669"/>
    <property type="project" value="TreeGrafter"/>
</dbReference>
<evidence type="ECO:0000313" key="2">
    <source>
        <dbReference type="EMBL" id="PRT56872.1"/>
    </source>
</evidence>
<dbReference type="STRING" id="45607.A0A2T0FPG4"/>
<dbReference type="OrthoDB" id="10265310at2759"/>
<accession>A0A2T0FPG4</accession>
<sequence>MVKIGTHSGTFHADEALAVYMLKLLPKFKDAEVVRSRNNAILDECDIVVDVGGKYEPPKYFDHHQREFTTTFSEEHKTTKLSSAGLVYKHFGRDVVAKVLETTADSNVVNAIYNRVYDSFIEPVDAYDNGVNPHDEQARFNTYSTTLRAVVGNMQPLWTEDESDAVYDAQFKKASDLMGMAFELEVRNQGLSWYPARDLVKKAFEERTKYDPEGRLLVFENYVPWNSHVHTLEQELGGKIIYVVYKTGDSVRVQAVPVFKGSFESRKPLPSPWRGLRDDTLSEASGIPGGVFVHASGFIGGNKTMEGALDLARKGLEFEE</sequence>
<comment type="similarity">
    <text evidence="1">Belongs to the MYG1 family.</text>
</comment>
<proteinExistence type="inferred from homology"/>
<evidence type="ECO:0000313" key="3">
    <source>
        <dbReference type="Proteomes" id="UP000238350"/>
    </source>
</evidence>
<organism evidence="2 3">
    <name type="scientific">Wickerhamiella sorbophila</name>
    <dbReference type="NCBI Taxonomy" id="45607"/>
    <lineage>
        <taxon>Eukaryota</taxon>
        <taxon>Fungi</taxon>
        <taxon>Dikarya</taxon>
        <taxon>Ascomycota</taxon>
        <taxon>Saccharomycotina</taxon>
        <taxon>Dipodascomycetes</taxon>
        <taxon>Dipodascales</taxon>
        <taxon>Trichomonascaceae</taxon>
        <taxon>Wickerhamiella</taxon>
    </lineage>
</organism>
<dbReference type="Proteomes" id="UP000238350">
    <property type="component" value="Unassembled WGS sequence"/>
</dbReference>
<dbReference type="AlphaFoldDB" id="A0A2T0FPG4"/>
<dbReference type="InterPro" id="IPR003226">
    <property type="entry name" value="MYG1_exonuclease"/>
</dbReference>
<evidence type="ECO:0000256" key="1">
    <source>
        <dbReference type="ARBA" id="ARBA00010105"/>
    </source>
</evidence>
<protein>
    <submittedName>
        <fullName evidence="2">Uncharacterized protein</fullName>
    </submittedName>
</protein>
<reference evidence="2 3" key="1">
    <citation type="submission" date="2017-04" db="EMBL/GenBank/DDBJ databases">
        <title>Genome sequencing of [Candida] sorbophila.</title>
        <authorList>
            <person name="Ahn J.O."/>
        </authorList>
    </citation>
    <scope>NUCLEOTIDE SEQUENCE [LARGE SCALE GENOMIC DNA]</scope>
    <source>
        <strain evidence="2 3">DS02</strain>
    </source>
</reference>
<dbReference type="EMBL" id="NDIQ01000022">
    <property type="protein sequence ID" value="PRT56872.1"/>
    <property type="molecule type" value="Genomic_DNA"/>
</dbReference>
<gene>
    <name evidence="2" type="ORF">B9G98_04492</name>
</gene>
<dbReference type="Pfam" id="PF03690">
    <property type="entry name" value="MYG1_exonuc"/>
    <property type="match status" value="1"/>
</dbReference>